<feature type="transmembrane region" description="Helical" evidence="8">
    <location>
        <begin position="205"/>
        <end position="230"/>
    </location>
</feature>
<feature type="transmembrane region" description="Helical" evidence="8">
    <location>
        <begin position="66"/>
        <end position="87"/>
    </location>
</feature>
<dbReference type="Gene3D" id="1.10.3470.10">
    <property type="entry name" value="ABC transporter involved in vitamin B12 uptake, BtuC"/>
    <property type="match status" value="1"/>
</dbReference>
<feature type="transmembrane region" description="Helical" evidence="8">
    <location>
        <begin position="126"/>
        <end position="148"/>
    </location>
</feature>
<dbReference type="GO" id="GO:0022857">
    <property type="term" value="F:transmembrane transporter activity"/>
    <property type="evidence" value="ECO:0007669"/>
    <property type="project" value="InterPro"/>
</dbReference>
<dbReference type="PANTHER" id="PTHR30472:SF25">
    <property type="entry name" value="ABC TRANSPORTER PERMEASE PROTEIN MJ0876-RELATED"/>
    <property type="match status" value="1"/>
</dbReference>
<feature type="transmembrane region" description="Helical" evidence="8">
    <location>
        <begin position="250"/>
        <end position="275"/>
    </location>
</feature>
<keyword evidence="3" id="KW-0813">Transport</keyword>
<dbReference type="InterPro" id="IPR000522">
    <property type="entry name" value="ABC_transptr_permease_BtuC"/>
</dbReference>
<dbReference type="EMBL" id="BMXA01000001">
    <property type="protein sequence ID" value="GHA02462.1"/>
    <property type="molecule type" value="Genomic_DNA"/>
</dbReference>
<keyword evidence="4" id="KW-1003">Cell membrane</keyword>
<evidence type="ECO:0000313" key="9">
    <source>
        <dbReference type="EMBL" id="GHA02462.1"/>
    </source>
</evidence>
<reference evidence="9" key="2">
    <citation type="submission" date="2020-09" db="EMBL/GenBank/DDBJ databases">
        <authorList>
            <person name="Sun Q."/>
            <person name="Kim S."/>
        </authorList>
    </citation>
    <scope>NUCLEOTIDE SEQUENCE</scope>
    <source>
        <strain evidence="9">KCTC 12711</strain>
    </source>
</reference>
<dbReference type="GO" id="GO:0033214">
    <property type="term" value="P:siderophore-iron import into cell"/>
    <property type="evidence" value="ECO:0007669"/>
    <property type="project" value="TreeGrafter"/>
</dbReference>
<comment type="subcellular location">
    <subcellularLocation>
        <location evidence="1">Cell membrane</location>
        <topology evidence="1">Multi-pass membrane protein</topology>
    </subcellularLocation>
</comment>
<comment type="similarity">
    <text evidence="2">Belongs to the binding-protein-dependent transport system permease family. FecCD subfamily.</text>
</comment>
<protein>
    <submittedName>
        <fullName evidence="9">ABC transporter permease</fullName>
    </submittedName>
</protein>
<dbReference type="GO" id="GO:0005886">
    <property type="term" value="C:plasma membrane"/>
    <property type="evidence" value="ECO:0007669"/>
    <property type="project" value="UniProtKB-SubCell"/>
</dbReference>
<gene>
    <name evidence="9" type="ORF">GCM10008090_09760</name>
</gene>
<dbReference type="CDD" id="cd06550">
    <property type="entry name" value="TM_ABC_iron-siderophores_like"/>
    <property type="match status" value="1"/>
</dbReference>
<sequence>MIAASVNRGRQRILISLGLALPVSFVLALALGTISIPWHETLAVLSGNSDASRASLVIEQIRLPRAILAALVGAILGVTGATTQGLFRNALADPSLIGVTSGASAGAALAIFFAGELLILTGLSGLGLVSLGAFIGGALAVIIVYTLATNQHGTSVATMLLAGIAITALATSLTSLLEFFGDDEMLRRITIWRMGGLDGANYQRVWAAIVGGGLVLLSLPRFATALNALLLGESEARHLGLSVQKIKIQLILLVALGVGVSVALAGTIAFIGLVVPHIVRLLIGPDHRYLLPASAIGGATLLLLSDTVARTVLSPIELPVGLITALLGAPFFISLLRHRRDYGMR</sequence>
<evidence type="ECO:0000256" key="4">
    <source>
        <dbReference type="ARBA" id="ARBA00022475"/>
    </source>
</evidence>
<dbReference type="SUPFAM" id="SSF81345">
    <property type="entry name" value="ABC transporter involved in vitamin B12 uptake, BtuC"/>
    <property type="match status" value="1"/>
</dbReference>
<evidence type="ECO:0000256" key="6">
    <source>
        <dbReference type="ARBA" id="ARBA00022989"/>
    </source>
</evidence>
<proteinExistence type="inferred from homology"/>
<keyword evidence="7 8" id="KW-0472">Membrane</keyword>
<name>A0A918RM35_9GAMM</name>
<dbReference type="Proteomes" id="UP000614811">
    <property type="component" value="Unassembled WGS sequence"/>
</dbReference>
<organism evidence="9 10">
    <name type="scientific">Arenicella chitinivorans</name>
    <dbReference type="NCBI Taxonomy" id="1329800"/>
    <lineage>
        <taxon>Bacteria</taxon>
        <taxon>Pseudomonadati</taxon>
        <taxon>Pseudomonadota</taxon>
        <taxon>Gammaproteobacteria</taxon>
        <taxon>Arenicellales</taxon>
        <taxon>Arenicellaceae</taxon>
        <taxon>Arenicella</taxon>
    </lineage>
</organism>
<evidence type="ECO:0000256" key="2">
    <source>
        <dbReference type="ARBA" id="ARBA00007935"/>
    </source>
</evidence>
<dbReference type="Pfam" id="PF01032">
    <property type="entry name" value="FecCD"/>
    <property type="match status" value="1"/>
</dbReference>
<evidence type="ECO:0000256" key="8">
    <source>
        <dbReference type="SAM" id="Phobius"/>
    </source>
</evidence>
<evidence type="ECO:0000313" key="10">
    <source>
        <dbReference type="Proteomes" id="UP000614811"/>
    </source>
</evidence>
<comment type="caution">
    <text evidence="9">The sequence shown here is derived from an EMBL/GenBank/DDBJ whole genome shotgun (WGS) entry which is preliminary data.</text>
</comment>
<dbReference type="RefSeq" id="WP_189398863.1">
    <property type="nucleotide sequence ID" value="NZ_BMXA01000001.1"/>
</dbReference>
<evidence type="ECO:0000256" key="7">
    <source>
        <dbReference type="ARBA" id="ARBA00023136"/>
    </source>
</evidence>
<keyword evidence="10" id="KW-1185">Reference proteome</keyword>
<dbReference type="InterPro" id="IPR037294">
    <property type="entry name" value="ABC_BtuC-like"/>
</dbReference>
<evidence type="ECO:0000256" key="3">
    <source>
        <dbReference type="ARBA" id="ARBA00022448"/>
    </source>
</evidence>
<keyword evidence="6 8" id="KW-1133">Transmembrane helix</keyword>
<reference evidence="9" key="1">
    <citation type="journal article" date="2014" name="Int. J. Syst. Evol. Microbiol.">
        <title>Complete genome sequence of Corynebacterium casei LMG S-19264T (=DSM 44701T), isolated from a smear-ripened cheese.</title>
        <authorList>
            <consortium name="US DOE Joint Genome Institute (JGI-PGF)"/>
            <person name="Walter F."/>
            <person name="Albersmeier A."/>
            <person name="Kalinowski J."/>
            <person name="Ruckert C."/>
        </authorList>
    </citation>
    <scope>NUCLEOTIDE SEQUENCE</scope>
    <source>
        <strain evidence="9">KCTC 12711</strain>
    </source>
</reference>
<accession>A0A918RM35</accession>
<dbReference type="FunFam" id="1.10.3470.10:FF:000001">
    <property type="entry name" value="Vitamin B12 ABC transporter permease BtuC"/>
    <property type="match status" value="1"/>
</dbReference>
<keyword evidence="5 8" id="KW-0812">Transmembrane</keyword>
<dbReference type="PANTHER" id="PTHR30472">
    <property type="entry name" value="FERRIC ENTEROBACTIN TRANSPORT SYSTEM PERMEASE PROTEIN"/>
    <property type="match status" value="1"/>
</dbReference>
<feature type="transmembrane region" description="Helical" evidence="8">
    <location>
        <begin position="160"/>
        <end position="180"/>
    </location>
</feature>
<dbReference type="AlphaFoldDB" id="A0A918RM35"/>
<evidence type="ECO:0000256" key="1">
    <source>
        <dbReference type="ARBA" id="ARBA00004651"/>
    </source>
</evidence>
<feature type="transmembrane region" description="Helical" evidence="8">
    <location>
        <begin position="99"/>
        <end position="120"/>
    </location>
</feature>
<feature type="transmembrane region" description="Helical" evidence="8">
    <location>
        <begin position="316"/>
        <end position="336"/>
    </location>
</feature>
<evidence type="ECO:0000256" key="5">
    <source>
        <dbReference type="ARBA" id="ARBA00022692"/>
    </source>
</evidence>
<feature type="transmembrane region" description="Helical" evidence="8">
    <location>
        <begin position="12"/>
        <end position="36"/>
    </location>
</feature>